<feature type="domain" description="Rad50/SbcC-type AAA" evidence="6">
    <location>
        <begin position="145"/>
        <end position="360"/>
    </location>
</feature>
<name>B8MKL9_TALSN</name>
<reference evidence="8" key="1">
    <citation type="journal article" date="2015" name="Genome Announc.">
        <title>Genome sequence of the AIDS-associated pathogen Penicillium marneffei (ATCC18224) and its near taxonomic relative Talaromyces stipitatus (ATCC10500).</title>
        <authorList>
            <person name="Nierman W.C."/>
            <person name="Fedorova-Abrams N.D."/>
            <person name="Andrianopoulos A."/>
        </authorList>
    </citation>
    <scope>NUCLEOTIDE SEQUENCE [LARGE SCALE GENOMIC DNA]</scope>
    <source>
        <strain evidence="8">ATCC 10500 / CBS 375.48 / QM 6759 / NRRL 1006</strain>
    </source>
</reference>
<dbReference type="GeneID" id="8106999"/>
<protein>
    <recommendedName>
        <fullName evidence="2">Structural maintenance of chromosomes protein 5</fullName>
    </recommendedName>
</protein>
<evidence type="ECO:0000259" key="6">
    <source>
        <dbReference type="Pfam" id="PF13476"/>
    </source>
</evidence>
<dbReference type="Pfam" id="PF13476">
    <property type="entry name" value="AAA_23"/>
    <property type="match status" value="1"/>
</dbReference>
<feature type="coiled-coil region" evidence="4">
    <location>
        <begin position="424"/>
        <end position="465"/>
    </location>
</feature>
<feature type="compositionally biased region" description="Basic and acidic residues" evidence="5">
    <location>
        <begin position="91"/>
        <end position="101"/>
    </location>
</feature>
<comment type="similarity">
    <text evidence="1">Belongs to the SMC family. SMC5 subfamily.</text>
</comment>
<evidence type="ECO:0000256" key="4">
    <source>
        <dbReference type="SAM" id="Coils"/>
    </source>
</evidence>
<dbReference type="GO" id="GO:0016887">
    <property type="term" value="F:ATP hydrolysis activity"/>
    <property type="evidence" value="ECO:0007669"/>
    <property type="project" value="InterPro"/>
</dbReference>
<evidence type="ECO:0000256" key="1">
    <source>
        <dbReference type="ARBA" id="ARBA00010171"/>
    </source>
</evidence>
<evidence type="ECO:0000256" key="2">
    <source>
        <dbReference type="ARBA" id="ARBA00018687"/>
    </source>
</evidence>
<dbReference type="Gene3D" id="3.40.50.300">
    <property type="entry name" value="P-loop containing nucleotide triphosphate hydrolases"/>
    <property type="match status" value="2"/>
</dbReference>
<evidence type="ECO:0000256" key="3">
    <source>
        <dbReference type="ARBA" id="ARBA00023054"/>
    </source>
</evidence>
<dbReference type="InterPro" id="IPR027417">
    <property type="entry name" value="P-loop_NTPase"/>
</dbReference>
<evidence type="ECO:0000313" key="8">
    <source>
        <dbReference type="Proteomes" id="UP000001745"/>
    </source>
</evidence>
<organism evidence="7 8">
    <name type="scientific">Talaromyces stipitatus (strain ATCC 10500 / CBS 375.48 / QM 6759 / NRRL 1006)</name>
    <name type="common">Penicillium stipitatum</name>
    <dbReference type="NCBI Taxonomy" id="441959"/>
    <lineage>
        <taxon>Eukaryota</taxon>
        <taxon>Fungi</taxon>
        <taxon>Dikarya</taxon>
        <taxon>Ascomycota</taxon>
        <taxon>Pezizomycotina</taxon>
        <taxon>Eurotiomycetes</taxon>
        <taxon>Eurotiomycetidae</taxon>
        <taxon>Eurotiales</taxon>
        <taxon>Trichocomaceae</taxon>
        <taxon>Talaromyces</taxon>
        <taxon>Talaromyces sect. Talaromyces</taxon>
    </lineage>
</organism>
<dbReference type="Proteomes" id="UP000001745">
    <property type="component" value="Unassembled WGS sequence"/>
</dbReference>
<feature type="compositionally biased region" description="Acidic residues" evidence="5">
    <location>
        <begin position="102"/>
        <end position="113"/>
    </location>
</feature>
<dbReference type="PhylomeDB" id="B8MKL9"/>
<sequence>MDVAHVALLSRGDPNLNLRRTQPLPQYARKITHQLLDKLCAWSEDLKTMTSLQVPPQGRRRRRVVDEEYEDERSTRATTPLSQSSTSSKRIRLDDPDIKNDVDDDADGDDGNDTEQSVAKVPLTKSALPPGYTTYKDFQPGAIVRMKLKDFVTYTNVEYHFGSQLNMIIGPNGTGKSTLVCAICLGLGWGPQHLGRAKDASEFVKHGCKEAIIEIELARGPPFKKNPVVRRVIKFEGNKSTFSIDGRDASRKQVMKLAQKFSIQIDNLCQFLPQDKVSEFAALTPVELLYSTQRAAAGPQMIEWHDDLKRIRAEQKRLLADNKGDRDLLSNLQNRQELQRADVERVRERAKIKRRIEILELARPLAAYKTFVPQYQEIKNRKQEVEAELQALKAEVEPILRSLNAKQEYFTRTDELVKFKRRGLVEAESSAKQIATRMDKHEESMKNLTMQIESEKKEGATYKQQLSTIQQAINRITRQIEEKPEGFDIDAYNEKIRACQRAIKDFQHRAEEIKEGRAAIYERLNEKETRIQETENELQNLETQNGQREAMLRKFSPDTHRAYRWVLDNQDKFEHTVYGPALIECSIKDPRYADVIESLLQKNDFLAFTTQSIKDFRTLQKVLNVELKLHDVSIRNCTTSLSDLKPSISEEEMRDLGFDGWAKDYLEGPEPVIAMLCNEQFLFRTPVVLREINDREYSRMESHNAINSWVAGKQTYKVNRRKEYGPGATSTQVRQVRPARFWTDQPINVSLKQELLDTRAQLDAEKAEIEKAIQSFKLELTTLGADHKEKVKEKSALEKEKSDKQTALVNYRSLPEKLRQQQIKKRDLEKGFEGLRGRVQAIRAKQDQVALDKAETAIACADAVENLRVLHHDLIQAEIRNIEALSDFENLRMRNEETRQRLDQKQDELKEAHLKQREAAAEGRRLRDEVAKIRQLASTEPDMLEVLESESIRELTMDKLEADIDSEKARLELTHEVSEGMVKEFEDRQRAIDKLQDKMSNYQAKLNDLESAIQEIRGKWEPRLDALVKTISDAFSDSFARIGCAGQVTVDKVEDEPGPNGEPGGSNFDQWSIQIQVKFRETENLSVLDSHRQSGGERAVSTIFYLIALQSLSASPFRVVDEINQGMDPRNERMVHGRMVDIACAPRNTSSSANGADDVTGGGGSQYFLVTPKLLSGLHYRPGITVQCIASGEHVPADFHSTDFRHAIESMKKIKAAKAGHSLTNGRAQSVRVQ</sequence>
<dbReference type="InterPro" id="IPR038729">
    <property type="entry name" value="Rad50/SbcC_AAA"/>
</dbReference>
<dbReference type="STRING" id="441959.B8MKL9"/>
<dbReference type="GO" id="GO:0030915">
    <property type="term" value="C:Smc5-Smc6 complex"/>
    <property type="evidence" value="ECO:0007669"/>
    <property type="project" value="TreeGrafter"/>
</dbReference>
<feature type="coiled-coil region" evidence="4">
    <location>
        <begin position="957"/>
        <end position="1019"/>
    </location>
</feature>
<dbReference type="OMA" id="RFWTSQP"/>
<gene>
    <name evidence="7" type="ORF">TSTA_048170</name>
</gene>
<dbReference type="PANTHER" id="PTHR45916">
    <property type="entry name" value="STRUCTURAL MAINTENANCE OF CHROMOSOMES PROTEIN 5"/>
    <property type="match status" value="1"/>
</dbReference>
<dbReference type="AlphaFoldDB" id="B8MKL9"/>
<dbReference type="eggNOG" id="KOG0979">
    <property type="taxonomic scope" value="Eukaryota"/>
</dbReference>
<dbReference type="SUPFAM" id="SSF52540">
    <property type="entry name" value="P-loop containing nucleoside triphosphate hydrolases"/>
    <property type="match status" value="2"/>
</dbReference>
<feature type="coiled-coil region" evidence="4">
    <location>
        <begin position="489"/>
        <end position="551"/>
    </location>
</feature>
<feature type="coiled-coil region" evidence="4">
    <location>
        <begin position="888"/>
        <end position="922"/>
    </location>
</feature>
<dbReference type="OrthoDB" id="10254973at2759"/>
<dbReference type="RefSeq" id="XP_002485327.1">
    <property type="nucleotide sequence ID" value="XM_002485282.1"/>
</dbReference>
<dbReference type="EMBL" id="EQ962657">
    <property type="protein sequence ID" value="EED15374.1"/>
    <property type="molecule type" value="Genomic_DNA"/>
</dbReference>
<feature type="region of interest" description="Disordered" evidence="5">
    <location>
        <begin position="53"/>
        <end position="125"/>
    </location>
</feature>
<dbReference type="GO" id="GO:0000724">
    <property type="term" value="P:double-strand break repair via homologous recombination"/>
    <property type="evidence" value="ECO:0007669"/>
    <property type="project" value="TreeGrafter"/>
</dbReference>
<dbReference type="FunCoup" id="B8MKL9">
    <property type="interactions" value="1020"/>
</dbReference>
<proteinExistence type="inferred from homology"/>
<dbReference type="InParanoid" id="B8MKL9"/>
<dbReference type="HOGENOM" id="CLU_004969_2_0_1"/>
<keyword evidence="8" id="KW-1185">Reference proteome</keyword>
<dbReference type="PANTHER" id="PTHR45916:SF1">
    <property type="entry name" value="STRUCTURAL MAINTENANCE OF CHROMOSOMES PROTEIN 5"/>
    <property type="match status" value="1"/>
</dbReference>
<feature type="coiled-coil region" evidence="4">
    <location>
        <begin position="748"/>
        <end position="779"/>
    </location>
</feature>
<dbReference type="VEuPathDB" id="FungiDB:TSTA_048170"/>
<evidence type="ECO:0000256" key="5">
    <source>
        <dbReference type="SAM" id="MobiDB-lite"/>
    </source>
</evidence>
<dbReference type="GO" id="GO:0003697">
    <property type="term" value="F:single-stranded DNA binding"/>
    <property type="evidence" value="ECO:0007669"/>
    <property type="project" value="TreeGrafter"/>
</dbReference>
<feature type="compositionally biased region" description="Polar residues" evidence="5">
    <location>
        <begin position="76"/>
        <end position="88"/>
    </location>
</feature>
<dbReference type="GO" id="GO:0005634">
    <property type="term" value="C:nucleus"/>
    <property type="evidence" value="ECO:0007669"/>
    <property type="project" value="TreeGrafter"/>
</dbReference>
<evidence type="ECO:0000313" key="7">
    <source>
        <dbReference type="EMBL" id="EED15374.1"/>
    </source>
</evidence>
<keyword evidence="3 4" id="KW-0175">Coiled coil</keyword>
<accession>B8MKL9</accession>